<feature type="domain" description="AB hydrolase-1" evidence="2">
    <location>
        <begin position="4"/>
        <end position="262"/>
    </location>
</feature>
<dbReference type="RefSeq" id="WP_378306979.1">
    <property type="nucleotide sequence ID" value="NZ_JBHTJA010000163.1"/>
</dbReference>
<keyword evidence="3" id="KW-0378">Hydrolase</keyword>
<dbReference type="Proteomes" id="UP001596972">
    <property type="component" value="Unassembled WGS sequence"/>
</dbReference>
<feature type="region of interest" description="Disordered" evidence="1">
    <location>
        <begin position="188"/>
        <end position="208"/>
    </location>
</feature>
<accession>A0ABW3F386</accession>
<dbReference type="Gene3D" id="3.40.50.1820">
    <property type="entry name" value="alpha/beta hydrolase"/>
    <property type="match status" value="1"/>
</dbReference>
<dbReference type="GO" id="GO:0016787">
    <property type="term" value="F:hydrolase activity"/>
    <property type="evidence" value="ECO:0007669"/>
    <property type="project" value="UniProtKB-KW"/>
</dbReference>
<comment type="caution">
    <text evidence="3">The sequence shown here is derived from an EMBL/GenBank/DDBJ whole genome shotgun (WGS) entry which is preliminary data.</text>
</comment>
<dbReference type="InterPro" id="IPR000073">
    <property type="entry name" value="AB_hydrolase_1"/>
</dbReference>
<dbReference type="InterPro" id="IPR029058">
    <property type="entry name" value="AB_hydrolase_fold"/>
</dbReference>
<gene>
    <name evidence="3" type="ORF">ACFQ11_35635</name>
</gene>
<sequence length="301" mass="30484">MATFVLVPGYWLGAWAWDEVAAELRAAGHRAVPVTLTGLAERAGEATPEVDLDVHVADVVAAVEDAVRGGGSDGGVDGGVDGGDGRVVLVAHSGGAMPVTGAADRIPGRVARIVYVDTGPMPSGMANIDFHEPEGRAELERQVAGEGAGWLLPVPPFAPGEGDGPGEDAADLAGLTQEHLAALRERGTPQPFGTVTQPLERPDPLPATPRTLIATSIPLEAVRAMAEGGHPVFALMAGPGWTHRSLPTGHWPMFSRPRELAALLAAEAGGTEADETAGGETAGGETAGGAARKAAADVPGA</sequence>
<dbReference type="PANTHER" id="PTHR37017:SF11">
    <property type="entry name" value="ESTERASE_LIPASE_THIOESTERASE DOMAIN-CONTAINING PROTEIN"/>
    <property type="match status" value="1"/>
</dbReference>
<evidence type="ECO:0000313" key="3">
    <source>
        <dbReference type="EMBL" id="MFD0905752.1"/>
    </source>
</evidence>
<feature type="region of interest" description="Disordered" evidence="1">
    <location>
        <begin position="269"/>
        <end position="301"/>
    </location>
</feature>
<keyword evidence="4" id="KW-1185">Reference proteome</keyword>
<proteinExistence type="predicted"/>
<evidence type="ECO:0000259" key="2">
    <source>
        <dbReference type="Pfam" id="PF12697"/>
    </source>
</evidence>
<dbReference type="SUPFAM" id="SSF53474">
    <property type="entry name" value="alpha/beta-Hydrolases"/>
    <property type="match status" value="1"/>
</dbReference>
<dbReference type="PANTHER" id="PTHR37017">
    <property type="entry name" value="AB HYDROLASE-1 DOMAIN-CONTAINING PROTEIN-RELATED"/>
    <property type="match status" value="1"/>
</dbReference>
<organism evidence="3 4">
    <name type="scientific">Actinomadura sediminis</name>
    <dbReference type="NCBI Taxonomy" id="1038904"/>
    <lineage>
        <taxon>Bacteria</taxon>
        <taxon>Bacillati</taxon>
        <taxon>Actinomycetota</taxon>
        <taxon>Actinomycetes</taxon>
        <taxon>Streptosporangiales</taxon>
        <taxon>Thermomonosporaceae</taxon>
        <taxon>Actinomadura</taxon>
    </lineage>
</organism>
<dbReference type="EMBL" id="JBHTJA010000163">
    <property type="protein sequence ID" value="MFD0905752.1"/>
    <property type="molecule type" value="Genomic_DNA"/>
</dbReference>
<protein>
    <submittedName>
        <fullName evidence="3">Alpha/beta fold hydrolase</fullName>
    </submittedName>
</protein>
<dbReference type="Pfam" id="PF12697">
    <property type="entry name" value="Abhydrolase_6"/>
    <property type="match status" value="1"/>
</dbReference>
<dbReference type="InterPro" id="IPR052897">
    <property type="entry name" value="Sec-Metab_Biosynth_Hydrolase"/>
</dbReference>
<reference evidence="4" key="1">
    <citation type="journal article" date="2019" name="Int. J. Syst. Evol. Microbiol.">
        <title>The Global Catalogue of Microorganisms (GCM) 10K type strain sequencing project: providing services to taxonomists for standard genome sequencing and annotation.</title>
        <authorList>
            <consortium name="The Broad Institute Genomics Platform"/>
            <consortium name="The Broad Institute Genome Sequencing Center for Infectious Disease"/>
            <person name="Wu L."/>
            <person name="Ma J."/>
        </authorList>
    </citation>
    <scope>NUCLEOTIDE SEQUENCE [LARGE SCALE GENOMIC DNA]</scope>
    <source>
        <strain evidence="4">JCM 31202</strain>
    </source>
</reference>
<evidence type="ECO:0000256" key="1">
    <source>
        <dbReference type="SAM" id="MobiDB-lite"/>
    </source>
</evidence>
<evidence type="ECO:0000313" key="4">
    <source>
        <dbReference type="Proteomes" id="UP001596972"/>
    </source>
</evidence>
<name>A0ABW3F386_9ACTN</name>